<sequence>MKLIRSILSVSAGLLLSTSVAASGAFDFRGPIRVVVPFAAGGATDNIARVLAPGLEKELGKTVVVENRPGASGQIGVSYVKKAPADGSVLLLALDHSVVIVPLITPSADYDAIRDLTALGTIARFEWTFAVPNSSPAKTLQEFAQHIKDNPASRHYGVPLIGGMPNFMGKSVGDMANVSMEPIPFGGSGQLMPQLMGGQLASGVTGSPEGVIMHDAGKVRILAITGEKRSALLPDVPTFSELGMTDLSLSSFNAFFAPKGIPEKTAQAFNNALRKVLTDPNVRTKVEEMSMELVPSSTLESAKTELESTYKFWNSIDRGLQ</sequence>
<comment type="similarity">
    <text evidence="1">Belongs to the UPF0065 (bug) family.</text>
</comment>
<comment type="caution">
    <text evidence="3">The sequence shown here is derived from an EMBL/GenBank/DDBJ whole genome shotgun (WGS) entry which is preliminary data.</text>
</comment>
<evidence type="ECO:0000313" key="3">
    <source>
        <dbReference type="EMBL" id="TCU92599.1"/>
    </source>
</evidence>
<dbReference type="OrthoDB" id="8686127at2"/>
<dbReference type="InterPro" id="IPR005064">
    <property type="entry name" value="BUG"/>
</dbReference>
<dbReference type="Proteomes" id="UP000294692">
    <property type="component" value="Unassembled WGS sequence"/>
</dbReference>
<dbReference type="PANTHER" id="PTHR42928">
    <property type="entry name" value="TRICARBOXYLATE-BINDING PROTEIN"/>
    <property type="match status" value="1"/>
</dbReference>
<gene>
    <name evidence="3" type="ORF">EV686_11436</name>
</gene>
<dbReference type="PANTHER" id="PTHR42928:SF5">
    <property type="entry name" value="BLR1237 PROTEIN"/>
    <property type="match status" value="1"/>
</dbReference>
<feature type="signal peptide" evidence="2">
    <location>
        <begin position="1"/>
        <end position="22"/>
    </location>
</feature>
<proteinExistence type="inferred from homology"/>
<dbReference type="Gene3D" id="3.40.190.10">
    <property type="entry name" value="Periplasmic binding protein-like II"/>
    <property type="match status" value="1"/>
</dbReference>
<dbReference type="EMBL" id="SMBX01000014">
    <property type="protein sequence ID" value="TCU92599.1"/>
    <property type="molecule type" value="Genomic_DNA"/>
</dbReference>
<evidence type="ECO:0000313" key="4">
    <source>
        <dbReference type="Proteomes" id="UP000294692"/>
    </source>
</evidence>
<keyword evidence="4" id="KW-1185">Reference proteome</keyword>
<evidence type="ECO:0000256" key="2">
    <source>
        <dbReference type="SAM" id="SignalP"/>
    </source>
</evidence>
<dbReference type="PIRSF" id="PIRSF017082">
    <property type="entry name" value="YflP"/>
    <property type="match status" value="1"/>
</dbReference>
<organism evidence="3 4">
    <name type="scientific">Paracandidimonas soli</name>
    <dbReference type="NCBI Taxonomy" id="1917182"/>
    <lineage>
        <taxon>Bacteria</taxon>
        <taxon>Pseudomonadati</taxon>
        <taxon>Pseudomonadota</taxon>
        <taxon>Betaproteobacteria</taxon>
        <taxon>Burkholderiales</taxon>
        <taxon>Alcaligenaceae</taxon>
        <taxon>Paracandidimonas</taxon>
    </lineage>
</organism>
<protein>
    <submittedName>
        <fullName evidence="3">Tripartite-type tricarboxylate transporter receptor subunit TctC</fullName>
    </submittedName>
</protein>
<dbReference type="SUPFAM" id="SSF53850">
    <property type="entry name" value="Periplasmic binding protein-like II"/>
    <property type="match status" value="1"/>
</dbReference>
<dbReference type="AlphaFoldDB" id="A0A4V2VPZ3"/>
<name>A0A4V2VPZ3_9BURK</name>
<evidence type="ECO:0000256" key="1">
    <source>
        <dbReference type="ARBA" id="ARBA00006987"/>
    </source>
</evidence>
<reference evidence="3 4" key="1">
    <citation type="submission" date="2019-03" db="EMBL/GenBank/DDBJ databases">
        <title>Genomic Encyclopedia of Type Strains, Phase IV (KMG-IV): sequencing the most valuable type-strain genomes for metagenomic binning, comparative biology and taxonomic classification.</title>
        <authorList>
            <person name="Goeker M."/>
        </authorList>
    </citation>
    <scope>NUCLEOTIDE SEQUENCE [LARGE SCALE GENOMIC DNA]</scope>
    <source>
        <strain evidence="3 4">DSM 100048</strain>
    </source>
</reference>
<keyword evidence="2" id="KW-0732">Signal</keyword>
<dbReference type="Gene3D" id="3.40.190.150">
    <property type="entry name" value="Bordetella uptake gene, domain 1"/>
    <property type="match status" value="1"/>
</dbReference>
<dbReference type="RefSeq" id="WP_132478267.1">
    <property type="nucleotide sequence ID" value="NZ_JBHRVM010000001.1"/>
</dbReference>
<dbReference type="InterPro" id="IPR042100">
    <property type="entry name" value="Bug_dom1"/>
</dbReference>
<accession>A0A4V2VPZ3</accession>
<keyword evidence="3" id="KW-0675">Receptor</keyword>
<dbReference type="Pfam" id="PF03401">
    <property type="entry name" value="TctC"/>
    <property type="match status" value="1"/>
</dbReference>
<feature type="chain" id="PRO_5021004966" evidence="2">
    <location>
        <begin position="23"/>
        <end position="321"/>
    </location>
</feature>